<name>A0A8C3D6N0_CORMO</name>
<reference evidence="1" key="2">
    <citation type="submission" date="2025-08" db="UniProtKB">
        <authorList>
            <consortium name="Ensembl"/>
        </authorList>
    </citation>
    <scope>IDENTIFICATION</scope>
</reference>
<reference evidence="1" key="3">
    <citation type="submission" date="2025-09" db="UniProtKB">
        <authorList>
            <consortium name="Ensembl"/>
        </authorList>
    </citation>
    <scope>IDENTIFICATION</scope>
</reference>
<reference evidence="2" key="1">
    <citation type="submission" date="2019-10" db="EMBL/GenBank/DDBJ databases">
        <title>Corvus moneduloides (New Caledonian crow) genome, bCorMon1, primary haplotype.</title>
        <authorList>
            <person name="Rutz C."/>
            <person name="Fungtammasan C."/>
            <person name="Mountcastle J."/>
            <person name="Formenti G."/>
            <person name="Chow W."/>
            <person name="Howe K."/>
            <person name="Steele M.P."/>
            <person name="Fernandes J."/>
            <person name="Gilbert M.T.P."/>
            <person name="Fedrigo O."/>
            <person name="Jarvis E.D."/>
            <person name="Gemmell N."/>
        </authorList>
    </citation>
    <scope>NUCLEOTIDE SEQUENCE [LARGE SCALE GENOMIC DNA]</scope>
</reference>
<dbReference type="Proteomes" id="UP000694553">
    <property type="component" value="Unassembled WGS sequence"/>
</dbReference>
<dbReference type="Ensembl" id="ENSCMUT00000001113.2">
    <property type="protein sequence ID" value="ENSCMUP00000001027.2"/>
    <property type="gene ID" value="ENSCMUG00000000755.2"/>
</dbReference>
<evidence type="ECO:0000313" key="1">
    <source>
        <dbReference type="Ensembl" id="ENSCMUP00000001027.2"/>
    </source>
</evidence>
<dbReference type="AlphaFoldDB" id="A0A8C3D6N0"/>
<accession>A0A8U7MKD2</accession>
<proteinExistence type="predicted"/>
<sequence length="69" mass="7763">IVITKILITSGNTITSSKILSCQAHTRLLSTVLCSAEKRDISPLYLSSFRILLFHPHRLCFNPNILCLH</sequence>
<organism evidence="1 2">
    <name type="scientific">Corvus moneduloides</name>
    <name type="common">New Caledonian crow</name>
    <dbReference type="NCBI Taxonomy" id="1196302"/>
    <lineage>
        <taxon>Eukaryota</taxon>
        <taxon>Metazoa</taxon>
        <taxon>Chordata</taxon>
        <taxon>Craniata</taxon>
        <taxon>Vertebrata</taxon>
        <taxon>Euteleostomi</taxon>
        <taxon>Archelosauria</taxon>
        <taxon>Archosauria</taxon>
        <taxon>Dinosauria</taxon>
        <taxon>Saurischia</taxon>
        <taxon>Theropoda</taxon>
        <taxon>Coelurosauria</taxon>
        <taxon>Aves</taxon>
        <taxon>Neognathae</taxon>
        <taxon>Neoaves</taxon>
        <taxon>Telluraves</taxon>
        <taxon>Australaves</taxon>
        <taxon>Passeriformes</taxon>
        <taxon>Corvoidea</taxon>
        <taxon>Corvidae</taxon>
        <taxon>Corvus</taxon>
    </lineage>
</organism>
<accession>A0A8C3D6N0</accession>
<protein>
    <submittedName>
        <fullName evidence="1">Uncharacterized protein</fullName>
    </submittedName>
</protein>
<evidence type="ECO:0000313" key="2">
    <source>
        <dbReference type="Proteomes" id="UP000694553"/>
    </source>
</evidence>
<keyword evidence="2" id="KW-1185">Reference proteome</keyword>